<dbReference type="AlphaFoldDB" id="A0A151RYQ3"/>
<protein>
    <submittedName>
        <fullName evidence="2">Uncharacterized protein</fullName>
    </submittedName>
</protein>
<name>A0A151RYQ3_CAJCA</name>
<accession>A0A151RYQ3</accession>
<evidence type="ECO:0000256" key="1">
    <source>
        <dbReference type="SAM" id="Phobius"/>
    </source>
</evidence>
<gene>
    <name evidence="2" type="ORF">KK1_030696</name>
</gene>
<dbReference type="PANTHER" id="PTHR33116:SF78">
    <property type="entry name" value="OS12G0587133 PROTEIN"/>
    <property type="match status" value="1"/>
</dbReference>
<dbReference type="EMBL" id="KQ483521">
    <property type="protein sequence ID" value="KYP47665.1"/>
    <property type="molecule type" value="Genomic_DNA"/>
</dbReference>
<keyword evidence="3" id="KW-1185">Reference proteome</keyword>
<proteinExistence type="predicted"/>
<organism evidence="2 3">
    <name type="scientific">Cajanus cajan</name>
    <name type="common">Pigeon pea</name>
    <name type="synonym">Cajanus indicus</name>
    <dbReference type="NCBI Taxonomy" id="3821"/>
    <lineage>
        <taxon>Eukaryota</taxon>
        <taxon>Viridiplantae</taxon>
        <taxon>Streptophyta</taxon>
        <taxon>Embryophyta</taxon>
        <taxon>Tracheophyta</taxon>
        <taxon>Spermatophyta</taxon>
        <taxon>Magnoliopsida</taxon>
        <taxon>eudicotyledons</taxon>
        <taxon>Gunneridae</taxon>
        <taxon>Pentapetalae</taxon>
        <taxon>rosids</taxon>
        <taxon>fabids</taxon>
        <taxon>Fabales</taxon>
        <taxon>Fabaceae</taxon>
        <taxon>Papilionoideae</taxon>
        <taxon>50 kb inversion clade</taxon>
        <taxon>NPAAA clade</taxon>
        <taxon>indigoferoid/millettioid clade</taxon>
        <taxon>Phaseoleae</taxon>
        <taxon>Cajanus</taxon>
    </lineage>
</organism>
<keyword evidence="1" id="KW-0472">Membrane</keyword>
<dbReference type="Proteomes" id="UP000075243">
    <property type="component" value="Unassembled WGS sequence"/>
</dbReference>
<feature type="transmembrane region" description="Helical" evidence="1">
    <location>
        <begin position="20"/>
        <end position="40"/>
    </location>
</feature>
<sequence>MINKFSKKLALWKQKVLSFAERLCLINLVLTSLPLFLSLFRIPKGIINKLVSTQRNFCGDVRKGEVKYTG</sequence>
<dbReference type="Gramene" id="C.cajan_31944.t">
    <property type="protein sequence ID" value="C.cajan_31944.t.cds1"/>
    <property type="gene ID" value="C.cajan_31944"/>
</dbReference>
<evidence type="ECO:0000313" key="3">
    <source>
        <dbReference type="Proteomes" id="UP000075243"/>
    </source>
</evidence>
<evidence type="ECO:0000313" key="2">
    <source>
        <dbReference type="EMBL" id="KYP47665.1"/>
    </source>
</evidence>
<dbReference type="PANTHER" id="PTHR33116">
    <property type="entry name" value="REVERSE TRANSCRIPTASE ZINC-BINDING DOMAIN-CONTAINING PROTEIN-RELATED-RELATED"/>
    <property type="match status" value="1"/>
</dbReference>
<keyword evidence="1" id="KW-0812">Transmembrane</keyword>
<keyword evidence="1" id="KW-1133">Transmembrane helix</keyword>
<reference evidence="2" key="1">
    <citation type="journal article" date="2012" name="Nat. Biotechnol.">
        <title>Draft genome sequence of pigeonpea (Cajanus cajan), an orphan legume crop of resource-poor farmers.</title>
        <authorList>
            <person name="Varshney R.K."/>
            <person name="Chen W."/>
            <person name="Li Y."/>
            <person name="Bharti A.K."/>
            <person name="Saxena R.K."/>
            <person name="Schlueter J.A."/>
            <person name="Donoghue M.T."/>
            <person name="Azam S."/>
            <person name="Fan G."/>
            <person name="Whaley A.M."/>
            <person name="Farmer A.D."/>
            <person name="Sheridan J."/>
            <person name="Iwata A."/>
            <person name="Tuteja R."/>
            <person name="Penmetsa R.V."/>
            <person name="Wu W."/>
            <person name="Upadhyaya H.D."/>
            <person name="Yang S.P."/>
            <person name="Shah T."/>
            <person name="Saxena K.B."/>
            <person name="Michael T."/>
            <person name="McCombie W.R."/>
            <person name="Yang B."/>
            <person name="Zhang G."/>
            <person name="Yang H."/>
            <person name="Wang J."/>
            <person name="Spillane C."/>
            <person name="Cook D.R."/>
            <person name="May G.D."/>
            <person name="Xu X."/>
            <person name="Jackson S.A."/>
        </authorList>
    </citation>
    <scope>NUCLEOTIDE SEQUENCE [LARGE SCALE GENOMIC DNA]</scope>
</reference>